<dbReference type="RefSeq" id="WP_074828269.1">
    <property type="nucleotide sequence ID" value="NZ_FOAT01000001.1"/>
</dbReference>
<feature type="transmembrane region" description="Helical" evidence="2">
    <location>
        <begin position="288"/>
        <end position="311"/>
    </location>
</feature>
<feature type="compositionally biased region" description="Basic and acidic residues" evidence="1">
    <location>
        <begin position="22"/>
        <end position="44"/>
    </location>
</feature>
<feature type="region of interest" description="Disordered" evidence="1">
    <location>
        <begin position="16"/>
        <end position="62"/>
    </location>
</feature>
<dbReference type="Proteomes" id="UP000186015">
    <property type="component" value="Unassembled WGS sequence"/>
</dbReference>
<proteinExistence type="predicted"/>
<sequence>MADKYSIDEILSEYSNKYKTNNRPEADKPEDFDISFDKPREARTAPEIPDIPMDSTAENAVEKTKDIAKTVSAAEDKAESVVTSDASSDAKADGFLLAEDLILKNDTPVDDEIAMLTARKISRLSSHGGRRRRDDELSAEPVRRTSLKDMKLGLEGKIIPQSQYLTDIDEEEEDIPESDADDEYTRRSAALEKHRRSKVESFVLDSLDDADDAEKSKTNKISYGQKEFENYDEAPKVLNDILQIKSNLFLRLCVLLFTGLSSLLITIANDLELPVIRIFDRSVSPSAFLFSNTIMGLLSLGVSYTIMTAGIKNMFLRKPDNDSIAAVGIFVSVIAGIATLFEPDSVRDCYYHVYVSAAIMGLIFNTLGKMMTVQRTEKNFRYIAGDFDRYAVKSVDGSTAVNLGRGAVPVNANMAAMRKTGFVEDFINNSYAPDVSDRFAKYSAPIVLIAGFLTGLLSFICDKHAGSSIEKIYVALAAFSGTVTMCSSLSLILAVNLPISKATNKYLQYSSVILGYSAVEEYSETNSVMVDAVQLFPKESVDLVNLKLLSTEPLDECILLASSLVFRADSVLKNSFYKILKGKLDMLYPVESYIYEDERGLSGWIDNKRVLLGTRQHMEDHSIDGLPPASKEAEYGKGNVILYLSISGVICTMFVLKVTPSMSVTKWMQSLEREGVVTVVRNVDGFLTQEFLECLFDLDKGSVTMLPFRYHKEYENEVGYNERESSPMMCSGSFPAFAMLITGVKRIKSAAQLGIAIQVGSVALGAAICLISMLLGTFAQITPTLIIVYHLVFAGITLAMLGSKKV</sequence>
<evidence type="ECO:0000313" key="3">
    <source>
        <dbReference type="EMBL" id="SEK22910.1"/>
    </source>
</evidence>
<evidence type="ECO:0000256" key="2">
    <source>
        <dbReference type="SAM" id="Phobius"/>
    </source>
</evidence>
<keyword evidence="2" id="KW-0812">Transmembrane</keyword>
<reference evidence="3 4" key="1">
    <citation type="submission" date="2016-10" db="EMBL/GenBank/DDBJ databases">
        <authorList>
            <person name="de Groot N.N."/>
        </authorList>
    </citation>
    <scope>NUCLEOTIDE SEQUENCE [LARGE SCALE GENOMIC DNA]</scope>
    <source>
        <strain evidence="3 4">KH2T6</strain>
    </source>
</reference>
<gene>
    <name evidence="3" type="ORF">SAMN05216469_101177</name>
</gene>
<feature type="transmembrane region" description="Helical" evidence="2">
    <location>
        <begin position="442"/>
        <end position="460"/>
    </location>
</feature>
<feature type="transmembrane region" description="Helical" evidence="2">
    <location>
        <begin position="472"/>
        <end position="495"/>
    </location>
</feature>
<name>A0A1H7FFN7_RUMAL</name>
<feature type="compositionally biased region" description="Acidic residues" evidence="1">
    <location>
        <begin position="167"/>
        <end position="182"/>
    </location>
</feature>
<keyword evidence="2" id="KW-0472">Membrane</keyword>
<accession>A0A1H7FFN7</accession>
<feature type="transmembrane region" description="Helical" evidence="2">
    <location>
        <begin position="248"/>
        <end position="268"/>
    </location>
</feature>
<keyword evidence="2" id="KW-1133">Transmembrane helix</keyword>
<feature type="transmembrane region" description="Helical" evidence="2">
    <location>
        <begin position="756"/>
        <end position="775"/>
    </location>
</feature>
<feature type="transmembrane region" description="Helical" evidence="2">
    <location>
        <begin position="323"/>
        <end position="341"/>
    </location>
</feature>
<feature type="transmembrane region" description="Helical" evidence="2">
    <location>
        <begin position="781"/>
        <end position="801"/>
    </location>
</feature>
<feature type="transmembrane region" description="Helical" evidence="2">
    <location>
        <begin position="353"/>
        <end position="372"/>
    </location>
</feature>
<evidence type="ECO:0000256" key="1">
    <source>
        <dbReference type="SAM" id="MobiDB-lite"/>
    </source>
</evidence>
<dbReference type="EMBL" id="FOAT01000001">
    <property type="protein sequence ID" value="SEK22910.1"/>
    <property type="molecule type" value="Genomic_DNA"/>
</dbReference>
<organism evidence="3 4">
    <name type="scientific">Ruminococcus albus</name>
    <dbReference type="NCBI Taxonomy" id="1264"/>
    <lineage>
        <taxon>Bacteria</taxon>
        <taxon>Bacillati</taxon>
        <taxon>Bacillota</taxon>
        <taxon>Clostridia</taxon>
        <taxon>Eubacteriales</taxon>
        <taxon>Oscillospiraceae</taxon>
        <taxon>Ruminococcus</taxon>
    </lineage>
</organism>
<protein>
    <submittedName>
        <fullName evidence="3">Cu+-exporting ATPase</fullName>
    </submittedName>
</protein>
<dbReference type="OrthoDB" id="1862699at2"/>
<evidence type="ECO:0000313" key="4">
    <source>
        <dbReference type="Proteomes" id="UP000186015"/>
    </source>
</evidence>
<dbReference type="AlphaFoldDB" id="A0A1H7FFN7"/>
<feature type="region of interest" description="Disordered" evidence="1">
    <location>
        <begin position="166"/>
        <end position="189"/>
    </location>
</feature>